<dbReference type="SUPFAM" id="SSF81383">
    <property type="entry name" value="F-box domain"/>
    <property type="match status" value="1"/>
</dbReference>
<dbReference type="InterPro" id="IPR036047">
    <property type="entry name" value="F-box-like_dom_sf"/>
</dbReference>
<reference evidence="3" key="1">
    <citation type="submission" date="2017-02" db="UniProtKB">
        <authorList>
            <consortium name="WormBaseParasite"/>
        </authorList>
    </citation>
    <scope>IDENTIFICATION</scope>
</reference>
<dbReference type="SMART" id="SM00256">
    <property type="entry name" value="FBOX"/>
    <property type="match status" value="1"/>
</dbReference>
<evidence type="ECO:0000313" key="2">
    <source>
        <dbReference type="Proteomes" id="UP000046392"/>
    </source>
</evidence>
<dbReference type="WBParaSite" id="SPAL_0000882600.1">
    <property type="protein sequence ID" value="SPAL_0000882600.1"/>
    <property type="gene ID" value="SPAL_0000882600"/>
</dbReference>
<feature type="domain" description="F-box" evidence="1">
    <location>
        <begin position="13"/>
        <end position="57"/>
    </location>
</feature>
<proteinExistence type="predicted"/>
<dbReference type="CDD" id="cd09917">
    <property type="entry name" value="F-box_SF"/>
    <property type="match status" value="1"/>
</dbReference>
<dbReference type="Proteomes" id="UP000046392">
    <property type="component" value="Unplaced"/>
</dbReference>
<protein>
    <submittedName>
        <fullName evidence="3">F-box domain-containing protein</fullName>
    </submittedName>
</protein>
<accession>A0A0N5BSI4</accession>
<dbReference type="Gene3D" id="1.20.1280.50">
    <property type="match status" value="1"/>
</dbReference>
<evidence type="ECO:0000259" key="1">
    <source>
        <dbReference type="PROSITE" id="PS50181"/>
    </source>
</evidence>
<dbReference type="AlphaFoldDB" id="A0A0N5BSI4"/>
<keyword evidence="2" id="KW-1185">Reference proteome</keyword>
<dbReference type="PROSITE" id="PS50181">
    <property type="entry name" value="FBOX"/>
    <property type="match status" value="1"/>
</dbReference>
<name>A0A0N5BSI4_STREA</name>
<organism evidence="2 3">
    <name type="scientific">Strongyloides papillosus</name>
    <name type="common">Intestinal threadworm</name>
    <dbReference type="NCBI Taxonomy" id="174720"/>
    <lineage>
        <taxon>Eukaryota</taxon>
        <taxon>Metazoa</taxon>
        <taxon>Ecdysozoa</taxon>
        <taxon>Nematoda</taxon>
        <taxon>Chromadorea</taxon>
        <taxon>Rhabditida</taxon>
        <taxon>Tylenchina</taxon>
        <taxon>Panagrolaimomorpha</taxon>
        <taxon>Strongyloidoidea</taxon>
        <taxon>Strongyloididae</taxon>
        <taxon>Strongyloides</taxon>
    </lineage>
</organism>
<dbReference type="InterPro" id="IPR001810">
    <property type="entry name" value="F-box_dom"/>
</dbReference>
<dbReference type="Pfam" id="PF12937">
    <property type="entry name" value="F-box-like"/>
    <property type="match status" value="1"/>
</dbReference>
<sequence length="350" mass="40741">MDFISDGKITEEQNNIFVLPDVLLVRILSELSWKDILKIKLVSRSFYNFVHENYHQLNRREVSDVEIVYVEDSEGFPFSVDFIFARIGSYKSTNGWDGKAPEFESGEELSRFLKMFDMRNLKLLDLQVYGNLAIFGIINSSFQKGTKIDDLNITKLSEEDFTSFRMFLDKLLLVHDLSIRHVCCHSTEAKDVNPLSFLPFFNITKGFSIYECNETRILSTDMISNFLRKNPSVERLTIGSGNSEFIRSLFKEHFTLEQPHKMENTLSYSEISIDINFFGSEYKQLSRFLMSDLCEPENVQEVISIQNFPERSEVESVINCKHCPKNKHKIKIHATLEDDDNSCQRFESLF</sequence>
<evidence type="ECO:0000313" key="3">
    <source>
        <dbReference type="WBParaSite" id="SPAL_0000882600.1"/>
    </source>
</evidence>